<protein>
    <submittedName>
        <fullName evidence="4">GerMN domain-containing protein</fullName>
    </submittedName>
</protein>
<evidence type="ECO:0000313" key="5">
    <source>
        <dbReference type="Proteomes" id="UP000678228"/>
    </source>
</evidence>
<organism evidence="4 5">
    <name type="scientific">Halalkalibacter suaedae</name>
    <dbReference type="NCBI Taxonomy" id="2822140"/>
    <lineage>
        <taxon>Bacteria</taxon>
        <taxon>Bacillati</taxon>
        <taxon>Bacillota</taxon>
        <taxon>Bacilli</taxon>
        <taxon>Bacillales</taxon>
        <taxon>Bacillaceae</taxon>
        <taxon>Halalkalibacter</taxon>
    </lineage>
</organism>
<proteinExistence type="predicted"/>
<comment type="caution">
    <text evidence="4">The sequence shown here is derived from an EMBL/GenBank/DDBJ whole genome shotgun (WGS) entry which is preliminary data.</text>
</comment>
<dbReference type="AlphaFoldDB" id="A0A940WSX3"/>
<sequence length="215" mass="23862">MKKRLSISLLTLFLLFLTACGQGESQVEQEEPLISGNDTEDVTSEQSEVEGNENEVPAEESSEEELNTEGSAVEEPESQTIHLFFSDDQVMDMYFVERSVESDAEQPLQEALELWIAGPTEEGLVSLVPEDTTIQSVEIIDGTAHVSFSENILEAQVGSGTEEMLLQQVALIMEQFGYPKTQLLIDGEVRPQFFGHIDTSQPIVADSPDNYEKKE</sequence>
<dbReference type="Proteomes" id="UP000678228">
    <property type="component" value="Unassembled WGS sequence"/>
</dbReference>
<dbReference type="Pfam" id="PF10646">
    <property type="entry name" value="Germane"/>
    <property type="match status" value="1"/>
</dbReference>
<feature type="compositionally biased region" description="Acidic residues" evidence="1">
    <location>
        <begin position="38"/>
        <end position="77"/>
    </location>
</feature>
<dbReference type="PROSITE" id="PS51257">
    <property type="entry name" value="PROKAR_LIPOPROTEIN"/>
    <property type="match status" value="1"/>
</dbReference>
<feature type="signal peptide" evidence="2">
    <location>
        <begin position="1"/>
        <end position="21"/>
    </location>
</feature>
<dbReference type="SMART" id="SM00909">
    <property type="entry name" value="Germane"/>
    <property type="match status" value="1"/>
</dbReference>
<evidence type="ECO:0000256" key="2">
    <source>
        <dbReference type="SAM" id="SignalP"/>
    </source>
</evidence>
<dbReference type="RefSeq" id="WP_210594976.1">
    <property type="nucleotide sequence ID" value="NZ_JAGKSQ010000001.1"/>
</dbReference>
<dbReference type="InterPro" id="IPR019606">
    <property type="entry name" value="GerMN"/>
</dbReference>
<evidence type="ECO:0000259" key="3">
    <source>
        <dbReference type="SMART" id="SM00909"/>
    </source>
</evidence>
<feature type="region of interest" description="Disordered" evidence="1">
    <location>
        <begin position="25"/>
        <end position="77"/>
    </location>
</feature>
<keyword evidence="5" id="KW-1185">Reference proteome</keyword>
<name>A0A940WSX3_9BACI</name>
<reference evidence="4" key="1">
    <citation type="submission" date="2021-03" db="EMBL/GenBank/DDBJ databases">
        <title>Bacillus suaedae sp. nov., isolated from Suaeda aralocaspica.</title>
        <authorList>
            <person name="Lei R.F.R."/>
        </authorList>
    </citation>
    <scope>NUCLEOTIDE SEQUENCE</scope>
    <source>
        <strain evidence="4">YZJH907-2</strain>
    </source>
</reference>
<dbReference type="EMBL" id="JAGKSQ010000001">
    <property type="protein sequence ID" value="MBP3949593.1"/>
    <property type="molecule type" value="Genomic_DNA"/>
</dbReference>
<evidence type="ECO:0000256" key="1">
    <source>
        <dbReference type="SAM" id="MobiDB-lite"/>
    </source>
</evidence>
<feature type="chain" id="PRO_5039313615" evidence="2">
    <location>
        <begin position="22"/>
        <end position="215"/>
    </location>
</feature>
<evidence type="ECO:0000313" key="4">
    <source>
        <dbReference type="EMBL" id="MBP3949593.1"/>
    </source>
</evidence>
<feature type="domain" description="GerMN" evidence="3">
    <location>
        <begin position="108"/>
        <end position="194"/>
    </location>
</feature>
<gene>
    <name evidence="4" type="ORF">J7W16_00510</name>
</gene>
<accession>A0A940WSX3</accession>
<keyword evidence="2" id="KW-0732">Signal</keyword>